<feature type="repeat" description="ANK" evidence="4">
    <location>
        <begin position="44"/>
        <end position="68"/>
    </location>
</feature>
<keyword evidence="2" id="KW-0677">Repeat</keyword>
<dbReference type="PROSITE" id="PS50297">
    <property type="entry name" value="ANK_REP_REGION"/>
    <property type="match status" value="1"/>
</dbReference>
<dbReference type="Proteomes" id="UP000265520">
    <property type="component" value="Unassembled WGS sequence"/>
</dbReference>
<keyword evidence="6" id="KW-1185">Reference proteome</keyword>
<comment type="caution">
    <text evidence="5">The sequence shown here is derived from an EMBL/GenBank/DDBJ whole genome shotgun (WGS) entry which is preliminary data.</text>
</comment>
<organism evidence="5 6">
    <name type="scientific">Trifolium medium</name>
    <dbReference type="NCBI Taxonomy" id="97028"/>
    <lineage>
        <taxon>Eukaryota</taxon>
        <taxon>Viridiplantae</taxon>
        <taxon>Streptophyta</taxon>
        <taxon>Embryophyta</taxon>
        <taxon>Tracheophyta</taxon>
        <taxon>Spermatophyta</taxon>
        <taxon>Magnoliopsida</taxon>
        <taxon>eudicotyledons</taxon>
        <taxon>Gunneridae</taxon>
        <taxon>Pentapetalae</taxon>
        <taxon>rosids</taxon>
        <taxon>fabids</taxon>
        <taxon>Fabales</taxon>
        <taxon>Fabaceae</taxon>
        <taxon>Papilionoideae</taxon>
        <taxon>50 kb inversion clade</taxon>
        <taxon>NPAAA clade</taxon>
        <taxon>Hologalegina</taxon>
        <taxon>IRL clade</taxon>
        <taxon>Trifolieae</taxon>
        <taxon>Trifolium</taxon>
    </lineage>
</organism>
<dbReference type="PANTHER" id="PTHR24186:SF46">
    <property type="entry name" value="PROTEIN ACCELERATED CELL DEATH 6-LIKE"/>
    <property type="match status" value="1"/>
</dbReference>
<proteinExistence type="predicted"/>
<evidence type="ECO:0000256" key="4">
    <source>
        <dbReference type="PROSITE-ProRule" id="PRU00023"/>
    </source>
</evidence>
<evidence type="ECO:0000313" key="5">
    <source>
        <dbReference type="EMBL" id="MCI09077.1"/>
    </source>
</evidence>
<dbReference type="Pfam" id="PF12796">
    <property type="entry name" value="Ank_2"/>
    <property type="match status" value="1"/>
</dbReference>
<dbReference type="EMBL" id="LXQA010071314">
    <property type="protein sequence ID" value="MCI09077.1"/>
    <property type="molecule type" value="Genomic_DNA"/>
</dbReference>
<sequence length="111" mass="12683">MLDTSHEQNILHIAANFGKYEVVHYILQSQIREHHKMINQQDKDGDTPLHLAARACNPTVVYYLVNHNRVKLDLVNKNNKTALDIVSSPHLLDDELDRSISLRQASSFIPS</sequence>
<evidence type="ECO:0000256" key="3">
    <source>
        <dbReference type="ARBA" id="ARBA00023043"/>
    </source>
</evidence>
<dbReference type="PANTHER" id="PTHR24186">
    <property type="entry name" value="PROTEIN PHOSPHATASE 1 REGULATORY SUBUNIT"/>
    <property type="match status" value="1"/>
</dbReference>
<keyword evidence="3 4" id="KW-0040">ANK repeat</keyword>
<reference evidence="5 6" key="1">
    <citation type="journal article" date="2018" name="Front. Plant Sci.">
        <title>Red Clover (Trifolium pratense) and Zigzag Clover (T. medium) - A Picture of Genomic Similarities and Differences.</title>
        <authorList>
            <person name="Dluhosova J."/>
            <person name="Istvanek J."/>
            <person name="Nedelnik J."/>
            <person name="Repkova J."/>
        </authorList>
    </citation>
    <scope>NUCLEOTIDE SEQUENCE [LARGE SCALE GENOMIC DNA]</scope>
    <source>
        <strain evidence="6">cv. 10/8</strain>
        <tissue evidence="5">Leaf</tissue>
    </source>
</reference>
<dbReference type="SMART" id="SM00248">
    <property type="entry name" value="ANK"/>
    <property type="match status" value="2"/>
</dbReference>
<dbReference type="InterPro" id="IPR036770">
    <property type="entry name" value="Ankyrin_rpt-contain_sf"/>
</dbReference>
<dbReference type="AlphaFoldDB" id="A0A392PBT2"/>
<dbReference type="SUPFAM" id="SSF48403">
    <property type="entry name" value="Ankyrin repeat"/>
    <property type="match status" value="1"/>
</dbReference>
<name>A0A392PBT2_9FABA</name>
<gene>
    <name evidence="5" type="ORF">A2U01_0030160</name>
</gene>
<dbReference type="GO" id="GO:0005886">
    <property type="term" value="C:plasma membrane"/>
    <property type="evidence" value="ECO:0007669"/>
    <property type="project" value="UniProtKB-SubCell"/>
</dbReference>
<evidence type="ECO:0000313" key="6">
    <source>
        <dbReference type="Proteomes" id="UP000265520"/>
    </source>
</evidence>
<evidence type="ECO:0000256" key="1">
    <source>
        <dbReference type="ARBA" id="ARBA00004413"/>
    </source>
</evidence>
<accession>A0A392PBT2</accession>
<dbReference type="InterPro" id="IPR002110">
    <property type="entry name" value="Ankyrin_rpt"/>
</dbReference>
<protein>
    <submittedName>
        <fullName evidence="5">Serine/threonine protein phosphatase 6 regulatory ankyrin repeat subunit C</fullName>
    </submittedName>
</protein>
<comment type="subcellular location">
    <subcellularLocation>
        <location evidence="1">Cell membrane</location>
        <topology evidence="1">Peripheral membrane protein</topology>
        <orientation evidence="1">Cytoplasmic side</orientation>
    </subcellularLocation>
</comment>
<dbReference type="PROSITE" id="PS50088">
    <property type="entry name" value="ANK_REPEAT"/>
    <property type="match status" value="1"/>
</dbReference>
<dbReference type="Gene3D" id="1.25.40.20">
    <property type="entry name" value="Ankyrin repeat-containing domain"/>
    <property type="match status" value="1"/>
</dbReference>
<evidence type="ECO:0000256" key="2">
    <source>
        <dbReference type="ARBA" id="ARBA00022737"/>
    </source>
</evidence>